<evidence type="ECO:0000259" key="1">
    <source>
        <dbReference type="Pfam" id="PF07699"/>
    </source>
</evidence>
<dbReference type="InterPro" id="IPR009030">
    <property type="entry name" value="Growth_fac_rcpt_cys_sf"/>
</dbReference>
<dbReference type="Proteomes" id="UP001209878">
    <property type="component" value="Unassembled WGS sequence"/>
</dbReference>
<dbReference type="InterPro" id="IPR011641">
    <property type="entry name" value="Tyr-kin_ephrin_A/B_rcpt-like"/>
</dbReference>
<comment type="caution">
    <text evidence="2">The sequence shown here is derived from an EMBL/GenBank/DDBJ whole genome shotgun (WGS) entry which is preliminary data.</text>
</comment>
<dbReference type="AlphaFoldDB" id="A0AAD9NJW7"/>
<sequence length="238" mass="26137">MSGARNIDLWSFWIKEKVSCRDDHEAVGDTCVKCTVGTEYNNVTRTCDDCPIGSYRDNTNTGTVCEPYDCPHGKELKSDGQCVKCEIGTYRKKDVEPVCTPCPRDRTTQGTGSEKETDCSLVKCPAGQYRVGQSPGTCHDCPAGSYRNLTMENCTWCGDLANWRTECDGKTSVNHCKFYCPAGFHIGSDGESCEGCPQDTYKPAKDYYSNACTPCPTERPHTLSANSTAESDCRIGLC</sequence>
<dbReference type="SUPFAM" id="SSF57184">
    <property type="entry name" value="Growth factor receptor domain"/>
    <property type="match status" value="1"/>
</dbReference>
<gene>
    <name evidence="2" type="ORF">NP493_905g00033</name>
</gene>
<proteinExistence type="predicted"/>
<feature type="domain" description="Tyrosine-protein kinase ephrin type A/B receptor-like" evidence="1">
    <location>
        <begin position="80"/>
        <end position="119"/>
    </location>
</feature>
<evidence type="ECO:0000313" key="3">
    <source>
        <dbReference type="Proteomes" id="UP001209878"/>
    </source>
</evidence>
<organism evidence="2 3">
    <name type="scientific">Ridgeia piscesae</name>
    <name type="common">Tubeworm</name>
    <dbReference type="NCBI Taxonomy" id="27915"/>
    <lineage>
        <taxon>Eukaryota</taxon>
        <taxon>Metazoa</taxon>
        <taxon>Spiralia</taxon>
        <taxon>Lophotrochozoa</taxon>
        <taxon>Annelida</taxon>
        <taxon>Polychaeta</taxon>
        <taxon>Sedentaria</taxon>
        <taxon>Canalipalpata</taxon>
        <taxon>Sabellida</taxon>
        <taxon>Siboglinidae</taxon>
        <taxon>Ridgeia</taxon>
    </lineage>
</organism>
<dbReference type="Pfam" id="PF07699">
    <property type="entry name" value="Ephrin_rec_like"/>
    <property type="match status" value="2"/>
</dbReference>
<name>A0AAD9NJW7_RIDPI</name>
<reference evidence="2" key="1">
    <citation type="journal article" date="2023" name="Mol. Biol. Evol.">
        <title>Third-Generation Sequencing Reveals the Adaptive Role of the Epigenome in Three Deep-Sea Polychaetes.</title>
        <authorList>
            <person name="Perez M."/>
            <person name="Aroh O."/>
            <person name="Sun Y."/>
            <person name="Lan Y."/>
            <person name="Juniper S.K."/>
            <person name="Young C.R."/>
            <person name="Angers B."/>
            <person name="Qian P.Y."/>
        </authorList>
    </citation>
    <scope>NUCLEOTIDE SEQUENCE</scope>
    <source>
        <strain evidence="2">R07B-5</strain>
    </source>
</reference>
<evidence type="ECO:0000313" key="2">
    <source>
        <dbReference type="EMBL" id="KAK2173062.1"/>
    </source>
</evidence>
<protein>
    <recommendedName>
        <fullName evidence="1">Tyrosine-protein kinase ephrin type A/B receptor-like domain-containing protein</fullName>
    </recommendedName>
</protein>
<dbReference type="EMBL" id="JAODUO010000907">
    <property type="protein sequence ID" value="KAK2173062.1"/>
    <property type="molecule type" value="Genomic_DNA"/>
</dbReference>
<dbReference type="SMART" id="SM01411">
    <property type="entry name" value="Ephrin_rec_like"/>
    <property type="match status" value="3"/>
</dbReference>
<dbReference type="Gene3D" id="2.10.50.10">
    <property type="entry name" value="Tumor Necrosis Factor Receptor, subunit A, domain 2"/>
    <property type="match status" value="1"/>
</dbReference>
<accession>A0AAD9NJW7</accession>
<feature type="domain" description="Tyrosine-protein kinase ephrin type A/B receptor-like" evidence="1">
    <location>
        <begin position="188"/>
        <end position="233"/>
    </location>
</feature>
<keyword evidence="3" id="KW-1185">Reference proteome</keyword>